<gene>
    <name evidence="6" type="ORF">DVH29_04975</name>
</gene>
<evidence type="ECO:0000259" key="5">
    <source>
        <dbReference type="Pfam" id="PF20172"/>
    </source>
</evidence>
<dbReference type="PANTHER" id="PTHR30349">
    <property type="entry name" value="PHAGE INTEGRASE-RELATED"/>
    <property type="match status" value="1"/>
</dbReference>
<organism evidence="6 7">
    <name type="scientific">Pelagibacterium lacus</name>
    <dbReference type="NCBI Taxonomy" id="2282655"/>
    <lineage>
        <taxon>Bacteria</taxon>
        <taxon>Pseudomonadati</taxon>
        <taxon>Pseudomonadota</taxon>
        <taxon>Alphaproteobacteria</taxon>
        <taxon>Hyphomicrobiales</taxon>
        <taxon>Devosiaceae</taxon>
        <taxon>Pelagibacterium</taxon>
    </lineage>
</organism>
<evidence type="ECO:0000256" key="2">
    <source>
        <dbReference type="ARBA" id="ARBA00022908"/>
    </source>
</evidence>
<dbReference type="Pfam" id="PF20172">
    <property type="entry name" value="DUF6538"/>
    <property type="match status" value="1"/>
</dbReference>
<protein>
    <submittedName>
        <fullName evidence="6">Integrase</fullName>
    </submittedName>
</protein>
<feature type="domain" description="DUF6538" evidence="5">
    <location>
        <begin position="14"/>
        <end position="68"/>
    </location>
</feature>
<evidence type="ECO:0000256" key="1">
    <source>
        <dbReference type="ARBA" id="ARBA00008857"/>
    </source>
</evidence>
<dbReference type="Proteomes" id="UP000253759">
    <property type="component" value="Unassembled WGS sequence"/>
</dbReference>
<keyword evidence="4" id="KW-0233">DNA recombination</keyword>
<dbReference type="GO" id="GO:0003677">
    <property type="term" value="F:DNA binding"/>
    <property type="evidence" value="ECO:0007669"/>
    <property type="project" value="UniProtKB-KW"/>
</dbReference>
<dbReference type="InterPro" id="IPR013762">
    <property type="entry name" value="Integrase-like_cat_sf"/>
</dbReference>
<reference evidence="7" key="1">
    <citation type="submission" date="2018-07" db="EMBL/GenBank/DDBJ databases">
        <authorList>
            <person name="Liu B.-T."/>
            <person name="Du Z."/>
        </authorList>
    </citation>
    <scope>NUCLEOTIDE SEQUENCE [LARGE SCALE GENOMIC DNA]</scope>
    <source>
        <strain evidence="7">XYN52</strain>
    </source>
</reference>
<dbReference type="InterPro" id="IPR010998">
    <property type="entry name" value="Integrase_recombinase_N"/>
</dbReference>
<proteinExistence type="inferred from homology"/>
<dbReference type="Gene3D" id="1.10.150.130">
    <property type="match status" value="1"/>
</dbReference>
<keyword evidence="7" id="KW-1185">Reference proteome</keyword>
<dbReference type="SUPFAM" id="SSF56349">
    <property type="entry name" value="DNA breaking-rejoining enzymes"/>
    <property type="match status" value="1"/>
</dbReference>
<sequence length="522" mass="57971">MVLSVSRPWKHPTTGVYYYRRAVPEDLRAVIGRREEKRSLGTKDPATAKAAHATVAAEIEAKWAGMRQGVQAITNKQAHAIAGEFYRTLVAAWTDDPLPSHDDDAETNGLLGREGLAAFAALRPYEEQKAMASTMAANDDDIHAFLSGRGILVDRDGFERIRKAVGSALAQGHQTLARHAQGDYRDDPDADRFPPVAAIEPVKLEAPAPGLTSKELFDEYQSEAKTAPSTEKKWRAIFAALVKFVGHDDMRRITEDDVLRWKNALLADGASNRHVRNSHLACLKAVFNYGVANKRVSANPASGITVKATKKVRTRQKGFTEAEAITILRATMTEPPPRTTSEYAGARRWVPWLCCYSGARVNELTQLRASDIVQVESGGEKIWIMRISPEAGSVKNGSYRDVAIHPHLIEQGFLGYVANRKGRHLFYEPARHRGGSGGNPQYKKVGERLAAWVRDIGVDDPAVQPNHGWRHRFNSVCRDVRIDADVRDLITGHVPRTVGEEYGDLWAHVMAREIARLPRYKV</sequence>
<dbReference type="InterPro" id="IPR011010">
    <property type="entry name" value="DNA_brk_join_enz"/>
</dbReference>
<keyword evidence="3" id="KW-0238">DNA-binding</keyword>
<name>A0A369W771_9HYPH</name>
<dbReference type="OrthoDB" id="9784724at2"/>
<comment type="similarity">
    <text evidence="1">Belongs to the 'phage' integrase family.</text>
</comment>
<dbReference type="RefSeq" id="WP_114645047.1">
    <property type="nucleotide sequence ID" value="NZ_QQNH01000004.1"/>
</dbReference>
<evidence type="ECO:0000256" key="3">
    <source>
        <dbReference type="ARBA" id="ARBA00023125"/>
    </source>
</evidence>
<evidence type="ECO:0000256" key="4">
    <source>
        <dbReference type="ARBA" id="ARBA00023172"/>
    </source>
</evidence>
<dbReference type="InterPro" id="IPR050090">
    <property type="entry name" value="Tyrosine_recombinase_XerCD"/>
</dbReference>
<comment type="caution">
    <text evidence="6">The sequence shown here is derived from an EMBL/GenBank/DDBJ whole genome shotgun (WGS) entry which is preliminary data.</text>
</comment>
<accession>A0A369W771</accession>
<evidence type="ECO:0000313" key="6">
    <source>
        <dbReference type="EMBL" id="RDE09887.1"/>
    </source>
</evidence>
<dbReference type="GO" id="GO:0006310">
    <property type="term" value="P:DNA recombination"/>
    <property type="evidence" value="ECO:0007669"/>
    <property type="project" value="UniProtKB-KW"/>
</dbReference>
<dbReference type="PANTHER" id="PTHR30349:SF41">
    <property type="entry name" value="INTEGRASE_RECOMBINASE PROTEIN MJ0367-RELATED"/>
    <property type="match status" value="1"/>
</dbReference>
<dbReference type="EMBL" id="QQNH01000004">
    <property type="protein sequence ID" value="RDE09887.1"/>
    <property type="molecule type" value="Genomic_DNA"/>
</dbReference>
<dbReference type="AlphaFoldDB" id="A0A369W771"/>
<dbReference type="Gene3D" id="1.10.443.10">
    <property type="entry name" value="Intergrase catalytic core"/>
    <property type="match status" value="1"/>
</dbReference>
<evidence type="ECO:0000313" key="7">
    <source>
        <dbReference type="Proteomes" id="UP000253759"/>
    </source>
</evidence>
<keyword evidence="2" id="KW-0229">DNA integration</keyword>
<dbReference type="GO" id="GO:0015074">
    <property type="term" value="P:DNA integration"/>
    <property type="evidence" value="ECO:0007669"/>
    <property type="project" value="UniProtKB-KW"/>
</dbReference>
<dbReference type="InterPro" id="IPR046668">
    <property type="entry name" value="DUF6538"/>
</dbReference>